<dbReference type="GO" id="GO:0005524">
    <property type="term" value="F:ATP binding"/>
    <property type="evidence" value="ECO:0007669"/>
    <property type="project" value="UniProtKB-UniRule"/>
</dbReference>
<feature type="region of interest" description="Disordered" evidence="13">
    <location>
        <begin position="561"/>
        <end position="601"/>
    </location>
</feature>
<dbReference type="PROSITE" id="PS00107">
    <property type="entry name" value="PROTEIN_KINASE_ATP"/>
    <property type="match status" value="1"/>
</dbReference>
<keyword evidence="7" id="KW-0418">Kinase</keyword>
<evidence type="ECO:0000256" key="13">
    <source>
        <dbReference type="SAM" id="MobiDB-lite"/>
    </source>
</evidence>
<evidence type="ECO:0000256" key="1">
    <source>
        <dbReference type="ARBA" id="ARBA00008832"/>
    </source>
</evidence>
<dbReference type="GO" id="GO:0004707">
    <property type="term" value="F:MAP kinase activity"/>
    <property type="evidence" value="ECO:0007669"/>
    <property type="project" value="UniProtKB-EC"/>
</dbReference>
<evidence type="ECO:0000256" key="11">
    <source>
        <dbReference type="ARBA" id="ARBA00048312"/>
    </source>
</evidence>
<evidence type="ECO:0000256" key="7">
    <source>
        <dbReference type="ARBA" id="ARBA00022777"/>
    </source>
</evidence>
<dbReference type="AlphaFoldDB" id="A0A2K6E6J7"/>
<feature type="domain" description="Protein kinase" evidence="14">
    <location>
        <begin position="7"/>
        <end position="270"/>
    </location>
</feature>
<evidence type="ECO:0000256" key="6">
    <source>
        <dbReference type="ARBA" id="ARBA00022741"/>
    </source>
</evidence>
<evidence type="ECO:0000256" key="12">
    <source>
        <dbReference type="PROSITE-ProRule" id="PRU10141"/>
    </source>
</evidence>
<evidence type="ECO:0000256" key="4">
    <source>
        <dbReference type="ARBA" id="ARBA00022553"/>
    </source>
</evidence>
<dbReference type="InterPro" id="IPR011009">
    <property type="entry name" value="Kinase-like_dom_sf"/>
</dbReference>
<protein>
    <recommendedName>
        <fullName evidence="2">mitogen-activated protein kinase</fullName>
        <ecNumber evidence="2">2.7.11.24</ecNumber>
    </recommendedName>
</protein>
<dbReference type="EC" id="2.7.11.24" evidence="2"/>
<keyword evidence="3" id="KW-0723">Serine/threonine-protein kinase</keyword>
<comment type="similarity">
    <text evidence="1">Belongs to the protein kinase superfamily. CMGC Ser/Thr protein kinase family. MAP kinase subfamily.</text>
</comment>
<dbReference type="Gene3D" id="3.30.200.20">
    <property type="entry name" value="Phosphorylase Kinase, domain 1"/>
    <property type="match status" value="1"/>
</dbReference>
<dbReference type="Ensembl" id="ENSMNET00000068289.1">
    <property type="protein sequence ID" value="ENSMNEP00000043781.1"/>
    <property type="gene ID" value="ENSMNEG00000044517.1"/>
</dbReference>
<keyword evidence="9" id="KW-0131">Cell cycle</keyword>
<dbReference type="InterPro" id="IPR017441">
    <property type="entry name" value="Protein_kinase_ATP_BS"/>
</dbReference>
<organism evidence="15 16">
    <name type="scientific">Macaca nemestrina</name>
    <name type="common">Pig-tailed macaque</name>
    <dbReference type="NCBI Taxonomy" id="9545"/>
    <lineage>
        <taxon>Eukaryota</taxon>
        <taxon>Metazoa</taxon>
        <taxon>Chordata</taxon>
        <taxon>Craniata</taxon>
        <taxon>Vertebrata</taxon>
        <taxon>Euteleostomi</taxon>
        <taxon>Mammalia</taxon>
        <taxon>Eutheria</taxon>
        <taxon>Euarchontoglires</taxon>
        <taxon>Primates</taxon>
        <taxon>Haplorrhini</taxon>
        <taxon>Catarrhini</taxon>
        <taxon>Cercopithecidae</taxon>
        <taxon>Cercopithecinae</taxon>
        <taxon>Macaca</taxon>
    </lineage>
</organism>
<keyword evidence="5" id="KW-0808">Transferase</keyword>
<dbReference type="GeneTree" id="ENSGT00940000154351"/>
<comment type="catalytic activity">
    <reaction evidence="11">
        <text>L-seryl-[protein] + ATP = O-phospho-L-seryl-[protein] + ADP + H(+)</text>
        <dbReference type="Rhea" id="RHEA:17989"/>
        <dbReference type="Rhea" id="RHEA-COMP:9863"/>
        <dbReference type="Rhea" id="RHEA-COMP:11604"/>
        <dbReference type="ChEBI" id="CHEBI:15378"/>
        <dbReference type="ChEBI" id="CHEBI:29999"/>
        <dbReference type="ChEBI" id="CHEBI:30616"/>
        <dbReference type="ChEBI" id="CHEBI:83421"/>
        <dbReference type="ChEBI" id="CHEBI:456216"/>
        <dbReference type="EC" id="2.7.11.24"/>
    </reaction>
</comment>
<dbReference type="STRING" id="9545.ENSMNEP00000043781"/>
<evidence type="ECO:0000256" key="8">
    <source>
        <dbReference type="ARBA" id="ARBA00022840"/>
    </source>
</evidence>
<dbReference type="InterPro" id="IPR008350">
    <property type="entry name" value="MAPK_ERK3/4"/>
</dbReference>
<evidence type="ECO:0000256" key="9">
    <source>
        <dbReference type="ARBA" id="ARBA00023306"/>
    </source>
</evidence>
<keyword evidence="8 12" id="KW-0067">ATP-binding</keyword>
<comment type="catalytic activity">
    <reaction evidence="10">
        <text>L-threonyl-[protein] + ATP = O-phospho-L-threonyl-[protein] + ADP + H(+)</text>
        <dbReference type="Rhea" id="RHEA:46608"/>
        <dbReference type="Rhea" id="RHEA-COMP:11060"/>
        <dbReference type="Rhea" id="RHEA-COMP:11605"/>
        <dbReference type="ChEBI" id="CHEBI:15378"/>
        <dbReference type="ChEBI" id="CHEBI:30013"/>
        <dbReference type="ChEBI" id="CHEBI:30616"/>
        <dbReference type="ChEBI" id="CHEBI:61977"/>
        <dbReference type="ChEBI" id="CHEBI:456216"/>
        <dbReference type="EC" id="2.7.11.24"/>
    </reaction>
</comment>
<name>A0A2K6E6J7_MACNE</name>
<keyword evidence="6 12" id="KW-0547">Nucleotide-binding</keyword>
<evidence type="ECO:0000259" key="14">
    <source>
        <dbReference type="PROSITE" id="PS50011"/>
    </source>
</evidence>
<keyword evidence="4" id="KW-0597">Phosphoprotein</keyword>
<dbReference type="InterPro" id="IPR000719">
    <property type="entry name" value="Prot_kinase_dom"/>
</dbReference>
<proteinExistence type="inferred from homology"/>
<evidence type="ECO:0000256" key="3">
    <source>
        <dbReference type="ARBA" id="ARBA00022527"/>
    </source>
</evidence>
<dbReference type="OMA" id="PDNHENK"/>
<dbReference type="PROSITE" id="PS50011">
    <property type="entry name" value="PROTEIN_KINASE_DOM"/>
    <property type="match status" value="1"/>
</dbReference>
<evidence type="ECO:0000256" key="5">
    <source>
        <dbReference type="ARBA" id="ARBA00022679"/>
    </source>
</evidence>
<reference evidence="15" key="2">
    <citation type="submission" date="2025-09" db="UniProtKB">
        <authorList>
            <consortium name="Ensembl"/>
        </authorList>
    </citation>
    <scope>IDENTIFICATION</scope>
</reference>
<evidence type="ECO:0000313" key="15">
    <source>
        <dbReference type="Ensembl" id="ENSMNEP00000043781.1"/>
    </source>
</evidence>
<dbReference type="PANTHER" id="PTHR24055">
    <property type="entry name" value="MITOGEN-ACTIVATED PROTEIN KINASE"/>
    <property type="match status" value="1"/>
</dbReference>
<dbReference type="Gene3D" id="1.10.510.10">
    <property type="entry name" value="Transferase(Phosphotransferase) domain 1"/>
    <property type="match status" value="1"/>
</dbReference>
<accession>A0A2K6E6J7</accession>
<evidence type="ECO:0000313" key="16">
    <source>
        <dbReference type="Proteomes" id="UP000233120"/>
    </source>
</evidence>
<feature type="compositionally biased region" description="Polar residues" evidence="13">
    <location>
        <begin position="571"/>
        <end position="595"/>
    </location>
</feature>
<evidence type="ECO:0000256" key="2">
    <source>
        <dbReference type="ARBA" id="ARBA00012411"/>
    </source>
</evidence>
<reference evidence="15" key="1">
    <citation type="submission" date="2025-08" db="UniProtKB">
        <authorList>
            <consortium name="Ensembl"/>
        </authorList>
    </citation>
    <scope>IDENTIFICATION</scope>
</reference>
<dbReference type="Pfam" id="PF00069">
    <property type="entry name" value="Pkinase"/>
    <property type="match status" value="1"/>
</dbReference>
<feature type="binding site" evidence="12">
    <location>
        <position position="37"/>
    </location>
    <ligand>
        <name>ATP</name>
        <dbReference type="ChEBI" id="CHEBI:30616"/>
    </ligand>
</feature>
<dbReference type="InterPro" id="IPR050117">
    <property type="entry name" value="MAPK"/>
</dbReference>
<sequence>MAEKFEIFMNIHVGCGGNGLVFSAVDNDCDKRVAIKKIVLTDPQSVNIRLDHDNTVKVFEILGPSRSQLTDDVGSLTELNSVYIAQGYMETDLANVLEQGPILEEHARLFMYQLLQGLKYIPSANVLHRDLKPAILFINTENLVLKIGDFGLARIMDPHYSHKSPHHLLSHNNYTEAIDMWAAGCAHELEQMLLILESVLVAHEEDHQELLSIIPVYIRSDMTEAHKPLTQLPMDHIYSFPKDELISSYRFHIEDKLDDVLLMDETHSHVYNCERYHDCQFSEHDWPIRNNFDIDEVQLNPRSLFHVTDEEYLEDPAFDTNYSTEPYEPDNHENKYCDLECSHVRNYKTRSSSYLDNLVWRESFQLERTKQLKKSDNKGKTKSQIALEEASKQLARKEKEKNQGFDFDSFIAVTIQLNSQHEPTDVVDKLNDLNSSVSQLELKSLISKSVSQEKQEKGMANPAQLEALYQPSWDNQFVSGGDDCFFINQFCEVKKDEQVEKENTCTSYLDKFFSRKEDPEMLETEPVEDRKLGERGNEEGFLNNSGEFLSNKQLKSTGIPQFHSPIGSPLKSIQATRTPSAMKSSPQIPHQTYSSILKHLN</sequence>
<dbReference type="Proteomes" id="UP000233120">
    <property type="component" value="Unassembled WGS sequence"/>
</dbReference>
<dbReference type="PRINTS" id="PR01771">
    <property type="entry name" value="ERK3ERK4MAPK"/>
</dbReference>
<dbReference type="SUPFAM" id="SSF56112">
    <property type="entry name" value="Protein kinase-like (PK-like)"/>
    <property type="match status" value="1"/>
</dbReference>
<keyword evidence="16" id="KW-1185">Reference proteome</keyword>
<evidence type="ECO:0000256" key="10">
    <source>
        <dbReference type="ARBA" id="ARBA00047592"/>
    </source>
</evidence>